<dbReference type="EMBL" id="CAJFDH010000001">
    <property type="protein sequence ID" value="CAD5206342.1"/>
    <property type="molecule type" value="Genomic_DNA"/>
</dbReference>
<feature type="chain" id="PRO_5036220754" description="BTB domain-containing protein" evidence="3">
    <location>
        <begin position="29"/>
        <end position="718"/>
    </location>
</feature>
<keyword evidence="3" id="KW-0732">Signal</keyword>
<evidence type="ECO:0000313" key="5">
    <source>
        <dbReference type="Proteomes" id="UP000614601"/>
    </source>
</evidence>
<proteinExistence type="predicted"/>
<evidence type="ECO:0000256" key="2">
    <source>
        <dbReference type="ARBA" id="ARBA00022737"/>
    </source>
</evidence>
<dbReference type="Proteomes" id="UP000614601">
    <property type="component" value="Unassembled WGS sequence"/>
</dbReference>
<dbReference type="AlphaFoldDB" id="A0A811JSS5"/>
<dbReference type="SUPFAM" id="SSF117281">
    <property type="entry name" value="Kelch motif"/>
    <property type="match status" value="1"/>
</dbReference>
<organism evidence="4 5">
    <name type="scientific">Bursaphelenchus okinawaensis</name>
    <dbReference type="NCBI Taxonomy" id="465554"/>
    <lineage>
        <taxon>Eukaryota</taxon>
        <taxon>Metazoa</taxon>
        <taxon>Ecdysozoa</taxon>
        <taxon>Nematoda</taxon>
        <taxon>Chromadorea</taxon>
        <taxon>Rhabditida</taxon>
        <taxon>Tylenchina</taxon>
        <taxon>Tylenchomorpha</taxon>
        <taxon>Aphelenchoidea</taxon>
        <taxon>Aphelenchoididae</taxon>
        <taxon>Bursaphelenchus</taxon>
    </lineage>
</organism>
<dbReference type="PANTHER" id="PTHR46260:SF3">
    <property type="entry name" value="RING-TYPE DOMAIN-CONTAINING PROTEIN"/>
    <property type="match status" value="1"/>
</dbReference>
<dbReference type="PANTHER" id="PTHR46260">
    <property type="entry name" value="RING-TYPE DOMAIN-CONTAINING PROTEIN"/>
    <property type="match status" value="1"/>
</dbReference>
<dbReference type="Proteomes" id="UP000783686">
    <property type="component" value="Unassembled WGS sequence"/>
</dbReference>
<keyword evidence="1" id="KW-0880">Kelch repeat</keyword>
<dbReference type="InterPro" id="IPR006652">
    <property type="entry name" value="Kelch_1"/>
</dbReference>
<sequence length="718" mass="81586">MWIVDRFVRVFLFLILVAKVSFASTATARHCLALPSEYTVPMGDCRSAVSRRRSSTAISSSSRYQLQPFFDTYDCFGEWYEVQHDTLKEVSPERKKQRLQQDEPDIFSERIQKRLERCIRSTIDSVPESAQLEVAETPSELPQPCFTRLQKSGDTKTLLDLKVRGVAVDMAFVHSDGIIETLEGKKIGVNRALVSTFSQMLRRAFYGHSLEATEGHVVLLRHTHRTLVAFLASIMHRCKDGDFKKGWFRRELDLALDMFDLAVFLQAPKIINVIARNLVDSACPLTYVLVAHRIGKQHKEAYEILWKKVEAFTYQIIKNNTYRLLNPPEFQRLLKGRPNISKHEEVEALKGWCRHKKKERGLVESSQMLVDMNTEVSDSLSSSTSLGSNLDDLTDSTGAPFFTQPQNRVPYSVLAVLGGWAAEGPTSQAEVFDSYEERWLEPADHLLGLPTPRSYHEVVPDDARKKLYVIGGFDGENYYEGSCVYDLGRKKWEDNSHAFMNEKRCYVSACRLDQNHIIAVGGYNNRTRLHSTEILNTEMNLWSPGARMNFIRSDCHVALHSDKVYAIGGFDGHSCHQTVEWYDSEANKWSNLGRKMKMKRSGVCGISTHGILIAVGGFTGRIRLSTAEYVDPREGVWHNLPPMNSSRSNFGISELRDQIYVAGGYDGNGTTTRCERFDLRACKWTELPELTVRRSALSMCYLEGDCVCTEMVQGRTRT</sequence>
<dbReference type="Pfam" id="PF01344">
    <property type="entry name" value="Kelch_1"/>
    <property type="match status" value="1"/>
</dbReference>
<dbReference type="SMART" id="SM00612">
    <property type="entry name" value="Kelch"/>
    <property type="match status" value="5"/>
</dbReference>
<keyword evidence="5" id="KW-1185">Reference proteome</keyword>
<dbReference type="PRINTS" id="PR00501">
    <property type="entry name" value="KELCHREPEAT"/>
</dbReference>
<dbReference type="OrthoDB" id="5803581at2759"/>
<evidence type="ECO:0000313" key="4">
    <source>
        <dbReference type="EMBL" id="CAD5206342.1"/>
    </source>
</evidence>
<dbReference type="Gene3D" id="3.30.710.10">
    <property type="entry name" value="Potassium Channel Kv1.1, Chain A"/>
    <property type="match status" value="1"/>
</dbReference>
<accession>A0A811JSS5</accession>
<name>A0A811JSS5_9BILA</name>
<comment type="caution">
    <text evidence="4">The sequence shown here is derived from an EMBL/GenBank/DDBJ whole genome shotgun (WGS) entry which is preliminary data.</text>
</comment>
<protein>
    <recommendedName>
        <fullName evidence="6">BTB domain-containing protein</fullName>
    </recommendedName>
</protein>
<evidence type="ECO:0000256" key="1">
    <source>
        <dbReference type="ARBA" id="ARBA00022441"/>
    </source>
</evidence>
<dbReference type="InterPro" id="IPR051746">
    <property type="entry name" value="Kelch_domain_containing_8"/>
</dbReference>
<reference evidence="4" key="1">
    <citation type="submission" date="2020-09" db="EMBL/GenBank/DDBJ databases">
        <authorList>
            <person name="Kikuchi T."/>
        </authorList>
    </citation>
    <scope>NUCLEOTIDE SEQUENCE</scope>
    <source>
        <strain evidence="4">SH1</strain>
    </source>
</reference>
<dbReference type="EMBL" id="CAJFCW020000001">
    <property type="protein sequence ID" value="CAG9081388.1"/>
    <property type="molecule type" value="Genomic_DNA"/>
</dbReference>
<dbReference type="Pfam" id="PF24681">
    <property type="entry name" value="Kelch_KLHDC2_KLHL20_DRC7"/>
    <property type="match status" value="1"/>
</dbReference>
<dbReference type="InterPro" id="IPR015915">
    <property type="entry name" value="Kelch-typ_b-propeller"/>
</dbReference>
<evidence type="ECO:0008006" key="6">
    <source>
        <dbReference type="Google" id="ProtNLM"/>
    </source>
</evidence>
<evidence type="ECO:0000256" key="3">
    <source>
        <dbReference type="SAM" id="SignalP"/>
    </source>
</evidence>
<gene>
    <name evidence="4" type="ORF">BOKJ2_LOCUS1026</name>
</gene>
<keyword evidence="2" id="KW-0677">Repeat</keyword>
<dbReference type="InterPro" id="IPR011333">
    <property type="entry name" value="SKP1/BTB/POZ_sf"/>
</dbReference>
<feature type="signal peptide" evidence="3">
    <location>
        <begin position="1"/>
        <end position="28"/>
    </location>
</feature>
<dbReference type="Gene3D" id="2.120.10.80">
    <property type="entry name" value="Kelch-type beta propeller"/>
    <property type="match status" value="2"/>
</dbReference>